<feature type="region of interest" description="Disordered" evidence="5">
    <location>
        <begin position="369"/>
        <end position="393"/>
    </location>
</feature>
<organism evidence="8 9">
    <name type="scientific">Zosterops borbonicus</name>
    <dbReference type="NCBI Taxonomy" id="364589"/>
    <lineage>
        <taxon>Eukaryota</taxon>
        <taxon>Metazoa</taxon>
        <taxon>Chordata</taxon>
        <taxon>Craniata</taxon>
        <taxon>Vertebrata</taxon>
        <taxon>Euteleostomi</taxon>
        <taxon>Archelosauria</taxon>
        <taxon>Archosauria</taxon>
        <taxon>Dinosauria</taxon>
        <taxon>Saurischia</taxon>
        <taxon>Theropoda</taxon>
        <taxon>Coelurosauria</taxon>
        <taxon>Aves</taxon>
        <taxon>Neognathae</taxon>
        <taxon>Neoaves</taxon>
        <taxon>Telluraves</taxon>
        <taxon>Australaves</taxon>
        <taxon>Passeriformes</taxon>
        <taxon>Sylvioidea</taxon>
        <taxon>Zosteropidae</taxon>
        <taxon>Zosterops</taxon>
    </lineage>
</organism>
<dbReference type="PANTHER" id="PTHR16056:SF2">
    <property type="entry name" value="TESTIS-EXPRESSED PROTEIN 10"/>
    <property type="match status" value="1"/>
</dbReference>
<name>A0A8K1GVL8_9PASS</name>
<evidence type="ECO:0000259" key="7">
    <source>
        <dbReference type="Pfam" id="PF25781"/>
    </source>
</evidence>
<dbReference type="Pfam" id="PF12333">
    <property type="entry name" value="Ipi1_N"/>
    <property type="match status" value="1"/>
</dbReference>
<evidence type="ECO:0000313" key="8">
    <source>
        <dbReference type="EMBL" id="TRZ25632.1"/>
    </source>
</evidence>
<feature type="compositionally biased region" description="Basic and acidic residues" evidence="5">
    <location>
        <begin position="257"/>
        <end position="286"/>
    </location>
</feature>
<sequence length="1356" mass="154506">MGTPRPVLEILLFNLDLQNLVFFGIELADSLPWIKTQDVEAEGCSGKKPAKLPDFESCLGKKGKLPKLPDFVSLEQERFYGTEKFNGQTLEDQLNTCKDSEPALGLDYIIEYRTKDNIPFLYECQLCYCKTGLSSMFMHVCGSKHRLAYLRQHYPEIAQSDEVKGRGSELNKKIRQIGLTIEKKEGRKQVQVVRGVPPRRRKWPEVPSAEDSPSKAKVQHVDVPFSEQTDVEQIDNEDGKLTDPTQDENNVQEDNEERQKEQADEKVEPNNAIESREDNNSERCETNEQLEEENKEAQEEFTENPEEFTSQAELLSYLQSFEILNEDDASFILKVTQTLTNALVEYRQQAASNEDRLDAGYNGETAVEYSTEQPGLTSADITDSDTGYSNSQSAKQFLPVSEDEAQNFSTGSLETAYENNITTEFLNSRIRMTKKRKRQEDFQKVKLKVGKKKPKLENATDTTFKTKAIQIPEQLKEDGVLPTQNRKLNIKDLLSQMHHYSPGVKHNALLGLKELLSQYPFVIDAHLSSIISEVAAVFTDKDSSVRGAAVHLLQFLASKIKAEQIAPFFPLVSAHLSSAMTHISEGIQEDSLKVLDVLLEAYPALLTDRSVILLKNFVELISHQQLSKRLKSRDKLSWMLSVNPNRRVTSQQWRLNVLTRLKKFLQAVVDGSSDTEDEGLQEQKDNSHSVRNPICISWKLHANNQQHIQLFESGGLRPKINSSFRLRSLTSVMDSAEKGLSSAENLKSFIEIIIPLLIECWIEASPAQSAPILGNLLESESQQLMHQVLSIIHLLWKLTKRHDETYKMELWLRMNYLVDFKHHFMRHFPYSLQDTVKHKKKDPCKRNCTKSSNNIDHLLLNLTLCDIMVSLASTSTLQTDSGWLDMIRKFVTDTLQDGSKLNSKQVNRLLGVTWRLMQIQQNKVATEPLIKAVYTLYQQRNLLFPVRTLLLKFFSKVYQKEDLRTQRIRSRSKVLSRWLAGLPQQLALLGLRNPELSNQLIDIIHSAASRSNKELLQSLQATAARIYDPLEGTLVLLPAEAQRRLVQLVYFLPCLPASLLACLSRCCIMGRMSSDLAATLIGILHMRSSFAGWKCQVQDNSMNDVDYFSFLFSTLIGFSREELTSLQGIRGKPHISQTQLSPIRLYLTDLDQFLHHWAVTEVICHSLSTIPSQSQCFDILQTGICKYLVGLVVIPDSTAGSVLCAINKLLDQACIISENLHRFLASCCYSLLYFLLTIDREDTEHLQKRDMLWRSCISALALLPRLLRLMLQSLQVSRICREELPVVAQLLRLLMQHGQLRSHMITNEFLVQQIIKDIMTLKSGEVQEQWLTDLHYCFNIYLASHPQTPGPINTVY</sequence>
<dbReference type="EMBL" id="SWJQ01000023">
    <property type="protein sequence ID" value="TRZ25632.1"/>
    <property type="molecule type" value="Genomic_DNA"/>
</dbReference>
<keyword evidence="9" id="KW-1185">Reference proteome</keyword>
<keyword evidence="4" id="KW-0539">Nucleus</keyword>
<feature type="compositionally biased region" description="Acidic residues" evidence="5">
    <location>
        <begin position="288"/>
        <end position="306"/>
    </location>
</feature>
<dbReference type="OrthoDB" id="361362at2759"/>
<comment type="caution">
    <text evidence="8">The sequence shown here is derived from an EMBL/GenBank/DDBJ whole genome shotgun (WGS) entry which is preliminary data.</text>
</comment>
<feature type="region of interest" description="Disordered" evidence="5">
    <location>
        <begin position="187"/>
        <end position="308"/>
    </location>
</feature>
<dbReference type="SUPFAM" id="SSF48371">
    <property type="entry name" value="ARM repeat"/>
    <property type="match status" value="1"/>
</dbReference>
<dbReference type="Gene3D" id="1.25.10.10">
    <property type="entry name" value="Leucine-rich Repeat Variant"/>
    <property type="match status" value="1"/>
</dbReference>
<dbReference type="Pfam" id="PF25781">
    <property type="entry name" value="TPR_TEX10"/>
    <property type="match status" value="1"/>
</dbReference>
<comment type="similarity">
    <text evidence="3">Belongs to the IPI1/TEX10 family.</text>
</comment>
<dbReference type="Proteomes" id="UP000796761">
    <property type="component" value="Unassembled WGS sequence"/>
</dbReference>
<evidence type="ECO:0000256" key="3">
    <source>
        <dbReference type="ARBA" id="ARBA00006427"/>
    </source>
</evidence>
<accession>A0A8K1GVL8</accession>
<feature type="domain" description="Pre-rRNA-processing protein Ipi1 N-terminal" evidence="6">
    <location>
        <begin position="563"/>
        <end position="665"/>
    </location>
</feature>
<dbReference type="GO" id="GO:0071339">
    <property type="term" value="C:MLL1 complex"/>
    <property type="evidence" value="ECO:0007669"/>
    <property type="project" value="TreeGrafter"/>
</dbReference>
<proteinExistence type="inferred from homology"/>
<dbReference type="InterPro" id="IPR011989">
    <property type="entry name" value="ARM-like"/>
</dbReference>
<dbReference type="FunFam" id="1.25.10.10:FF:000164">
    <property type="entry name" value="Testis-expressed sequence 10 protein"/>
    <property type="match status" value="1"/>
</dbReference>
<gene>
    <name evidence="8" type="ORF">HGM15179_001443</name>
</gene>
<evidence type="ECO:0000256" key="2">
    <source>
        <dbReference type="ARBA" id="ARBA00004642"/>
    </source>
</evidence>
<evidence type="ECO:0008006" key="10">
    <source>
        <dbReference type="Google" id="ProtNLM"/>
    </source>
</evidence>
<evidence type="ECO:0000256" key="1">
    <source>
        <dbReference type="ARBA" id="ARBA00004604"/>
    </source>
</evidence>
<reference evidence="8" key="1">
    <citation type="submission" date="2019-04" db="EMBL/GenBank/DDBJ databases">
        <title>Genome assembly of Zosterops borbonicus 15179.</title>
        <authorList>
            <person name="Leroy T."/>
            <person name="Anselmetti Y."/>
            <person name="Tilak M.-K."/>
            <person name="Nabholz B."/>
        </authorList>
    </citation>
    <scope>NUCLEOTIDE SEQUENCE</scope>
    <source>
        <strain evidence="8">HGM_15179</strain>
        <tissue evidence="8">Muscle</tissue>
    </source>
</reference>
<evidence type="ECO:0000256" key="5">
    <source>
        <dbReference type="SAM" id="MobiDB-lite"/>
    </source>
</evidence>
<feature type="domain" description="TEX10-like TPR repeats" evidence="7">
    <location>
        <begin position="974"/>
        <end position="1343"/>
    </location>
</feature>
<dbReference type="InterPro" id="IPR016024">
    <property type="entry name" value="ARM-type_fold"/>
</dbReference>
<dbReference type="InterPro" id="IPR057949">
    <property type="entry name" value="TPR_TEX10"/>
</dbReference>
<comment type="subcellular location">
    <subcellularLocation>
        <location evidence="1">Nucleus</location>
        <location evidence="1">Nucleolus</location>
    </subcellularLocation>
    <subcellularLocation>
        <location evidence="2">Nucleus</location>
        <location evidence="2">Nucleoplasm</location>
    </subcellularLocation>
</comment>
<evidence type="ECO:0000259" key="6">
    <source>
        <dbReference type="Pfam" id="PF12333"/>
    </source>
</evidence>
<evidence type="ECO:0000313" key="9">
    <source>
        <dbReference type="Proteomes" id="UP000796761"/>
    </source>
</evidence>
<dbReference type="PANTHER" id="PTHR16056">
    <property type="entry name" value="REGULATOR OF MICROTUBULE DYNAMICS PROTEIN"/>
    <property type="match status" value="1"/>
</dbReference>
<dbReference type="GO" id="GO:0005730">
    <property type="term" value="C:nucleolus"/>
    <property type="evidence" value="ECO:0007669"/>
    <property type="project" value="UniProtKB-SubCell"/>
</dbReference>
<evidence type="ECO:0000256" key="4">
    <source>
        <dbReference type="ARBA" id="ARBA00023242"/>
    </source>
</evidence>
<dbReference type="InterPro" id="IPR024679">
    <property type="entry name" value="Ipi1_N"/>
</dbReference>
<protein>
    <recommendedName>
        <fullName evidence="10">TEX10 protein</fullName>
    </recommendedName>
</protein>